<evidence type="ECO:0000256" key="4">
    <source>
        <dbReference type="PIRSR" id="PIRSR613078-3"/>
    </source>
</evidence>
<evidence type="ECO:0000256" key="2">
    <source>
        <dbReference type="PIRSR" id="PIRSR613078-1"/>
    </source>
</evidence>
<dbReference type="InterPro" id="IPR051021">
    <property type="entry name" value="Mito_Ser/Thr_phosphatase"/>
</dbReference>
<evidence type="ECO:0000256" key="1">
    <source>
        <dbReference type="ARBA" id="ARBA00022801"/>
    </source>
</evidence>
<dbReference type="RefSeq" id="WP_115468774.1">
    <property type="nucleotide sequence ID" value="NZ_QKRA01000007.1"/>
</dbReference>
<name>A0A370U6P5_9GAMM</name>
<dbReference type="OrthoDB" id="9781415at2"/>
<feature type="binding site" evidence="3">
    <location>
        <position position="64"/>
    </location>
    <ligand>
        <name>substrate</name>
    </ligand>
</feature>
<comment type="caution">
    <text evidence="5">The sequence shown here is derived from an EMBL/GenBank/DDBJ whole genome shotgun (WGS) entry which is preliminary data.</text>
</comment>
<gene>
    <name evidence="5" type="ORF">DN730_14000</name>
</gene>
<evidence type="ECO:0000256" key="3">
    <source>
        <dbReference type="PIRSR" id="PIRSR613078-2"/>
    </source>
</evidence>
<proteinExistence type="predicted"/>
<reference evidence="5 6" key="1">
    <citation type="submission" date="2018-06" db="EMBL/GenBank/DDBJ databases">
        <title>Marinomonas sp. YLB-05 draft genome sequence.</title>
        <authorList>
            <person name="Yu L."/>
            <person name="Tang X."/>
        </authorList>
    </citation>
    <scope>NUCLEOTIDE SEQUENCE [LARGE SCALE GENOMIC DNA]</scope>
    <source>
        <strain evidence="5 6">YLB-05</strain>
    </source>
</reference>
<dbReference type="AlphaFoldDB" id="A0A370U6P5"/>
<protein>
    <submittedName>
        <fullName evidence="5">Histidine phosphatase family protein</fullName>
    </submittedName>
</protein>
<dbReference type="GO" id="GO:0016787">
    <property type="term" value="F:hydrolase activity"/>
    <property type="evidence" value="ECO:0007669"/>
    <property type="project" value="UniProtKB-KW"/>
</dbReference>
<evidence type="ECO:0000313" key="6">
    <source>
        <dbReference type="Proteomes" id="UP000254326"/>
    </source>
</evidence>
<dbReference type="Pfam" id="PF00300">
    <property type="entry name" value="His_Phos_1"/>
    <property type="match status" value="1"/>
</dbReference>
<dbReference type="InterPro" id="IPR029033">
    <property type="entry name" value="His_PPase_superfam"/>
</dbReference>
<dbReference type="Gene3D" id="3.40.50.1240">
    <property type="entry name" value="Phosphoglycerate mutase-like"/>
    <property type="match status" value="1"/>
</dbReference>
<keyword evidence="1" id="KW-0378">Hydrolase</keyword>
<dbReference type="CDD" id="cd07067">
    <property type="entry name" value="HP_PGM_like"/>
    <property type="match status" value="1"/>
</dbReference>
<accession>A0A370U6P5</accession>
<dbReference type="EMBL" id="QKRA01000007">
    <property type="protein sequence ID" value="RDL43446.1"/>
    <property type="molecule type" value="Genomic_DNA"/>
</dbReference>
<feature type="active site" description="Proton donor/acceptor" evidence="2">
    <location>
        <position position="94"/>
    </location>
</feature>
<keyword evidence="6" id="KW-1185">Reference proteome</keyword>
<dbReference type="PANTHER" id="PTHR20935">
    <property type="entry name" value="PHOSPHOGLYCERATE MUTASE-RELATED"/>
    <property type="match status" value="1"/>
</dbReference>
<organism evidence="5 6">
    <name type="scientific">Marinomonas piezotolerans</name>
    <dbReference type="NCBI Taxonomy" id="2213058"/>
    <lineage>
        <taxon>Bacteria</taxon>
        <taxon>Pseudomonadati</taxon>
        <taxon>Pseudomonadota</taxon>
        <taxon>Gammaproteobacteria</taxon>
        <taxon>Oceanospirillales</taxon>
        <taxon>Oceanospirillaceae</taxon>
        <taxon>Marinomonas</taxon>
    </lineage>
</organism>
<dbReference type="SMART" id="SM00855">
    <property type="entry name" value="PGAM"/>
    <property type="match status" value="1"/>
</dbReference>
<feature type="active site" description="Tele-phosphohistidine intermediate" evidence="2">
    <location>
        <position position="9"/>
    </location>
</feature>
<sequence>MSRIAFIRHGAYHQRHNTPSALQPFPLTQEGELEVRRQARIFGDWLQANDLQLAPVVDSSTLLRAWQTADLYIQELRDFFSDTPKIESYTALCERSVGAVANLTIEEIEQVMKDDPRFEEPPKSWKSDSHYCLPFDGAESLMQAGLRVADHVKHYRDHSVSNDIKLVVGHGASIRHAAYTLDVFAFDSIKKLSMHYGHPVVLEFASHGASVQLFGDWKQRQNQDVPD</sequence>
<dbReference type="InterPro" id="IPR013078">
    <property type="entry name" value="His_Pase_superF_clade-1"/>
</dbReference>
<dbReference type="SUPFAM" id="SSF53254">
    <property type="entry name" value="Phosphoglycerate mutase-like"/>
    <property type="match status" value="1"/>
</dbReference>
<evidence type="ECO:0000313" key="5">
    <source>
        <dbReference type="EMBL" id="RDL43446.1"/>
    </source>
</evidence>
<dbReference type="Proteomes" id="UP000254326">
    <property type="component" value="Unassembled WGS sequence"/>
</dbReference>
<feature type="site" description="Transition state stabilizer" evidence="4">
    <location>
        <position position="170"/>
    </location>
</feature>